<dbReference type="EMBL" id="BQNB010012360">
    <property type="protein sequence ID" value="GJT02579.1"/>
    <property type="molecule type" value="Genomic_DNA"/>
</dbReference>
<proteinExistence type="predicted"/>
<sequence>MSGTVLPISPPLETNTCNPASLVRTELIPVDTTNNTTTNNVVWNVVDENLLQLLDSKRDTHVTNIPEFDRDDFSSWKYKFLVYLNGLEPYLFEILEDRPFVPMSTLSTSTNPLPKPQKQWSHARRLANQDKRLKSIIISCLPNDVMMSVIKCTTAKAIWTDLILAHKGPSGIKDTKIAALRLKLNDFKALKDEKVNETFTRMKCLLNDLENKGVSIPQAEVNTTFVNSLPKNGRDSDSDVKEDTMSSSEFLADLNVEFHDRALLASQRRFYKRSGRVGAAKKPINKTKETCFAYGKLDGGSDEKKKKSRAEHEDGAMVIITTAEPRWGSRSGRSEYGTSVPNSSLEAGSKTARRDQHRVQDS</sequence>
<feature type="compositionally biased region" description="Basic and acidic residues" evidence="1">
    <location>
        <begin position="352"/>
        <end position="362"/>
    </location>
</feature>
<dbReference type="Proteomes" id="UP001151760">
    <property type="component" value="Unassembled WGS sequence"/>
</dbReference>
<organism evidence="2 3">
    <name type="scientific">Tanacetum coccineum</name>
    <dbReference type="NCBI Taxonomy" id="301880"/>
    <lineage>
        <taxon>Eukaryota</taxon>
        <taxon>Viridiplantae</taxon>
        <taxon>Streptophyta</taxon>
        <taxon>Embryophyta</taxon>
        <taxon>Tracheophyta</taxon>
        <taxon>Spermatophyta</taxon>
        <taxon>Magnoliopsida</taxon>
        <taxon>eudicotyledons</taxon>
        <taxon>Gunneridae</taxon>
        <taxon>Pentapetalae</taxon>
        <taxon>asterids</taxon>
        <taxon>campanulids</taxon>
        <taxon>Asterales</taxon>
        <taxon>Asteraceae</taxon>
        <taxon>Asteroideae</taxon>
        <taxon>Anthemideae</taxon>
        <taxon>Anthemidinae</taxon>
        <taxon>Tanacetum</taxon>
    </lineage>
</organism>
<reference evidence="2" key="2">
    <citation type="submission" date="2022-01" db="EMBL/GenBank/DDBJ databases">
        <authorList>
            <person name="Yamashiro T."/>
            <person name="Shiraishi A."/>
            <person name="Satake H."/>
            <person name="Nakayama K."/>
        </authorList>
    </citation>
    <scope>NUCLEOTIDE SEQUENCE</scope>
</reference>
<dbReference type="PANTHER" id="PTHR34676:SF17">
    <property type="entry name" value="OS06G0684500 PROTEIN"/>
    <property type="match status" value="1"/>
</dbReference>
<feature type="region of interest" description="Disordered" evidence="1">
    <location>
        <begin position="295"/>
        <end position="362"/>
    </location>
</feature>
<evidence type="ECO:0000256" key="1">
    <source>
        <dbReference type="SAM" id="MobiDB-lite"/>
    </source>
</evidence>
<keyword evidence="3" id="KW-1185">Reference proteome</keyword>
<name>A0ABQ5ANF1_9ASTR</name>
<gene>
    <name evidence="2" type="ORF">Tco_0823748</name>
</gene>
<evidence type="ECO:0000313" key="2">
    <source>
        <dbReference type="EMBL" id="GJT02579.1"/>
    </source>
</evidence>
<dbReference type="Pfam" id="PF14223">
    <property type="entry name" value="Retrotran_gag_2"/>
    <property type="match status" value="1"/>
</dbReference>
<evidence type="ECO:0000313" key="3">
    <source>
        <dbReference type="Proteomes" id="UP001151760"/>
    </source>
</evidence>
<feature type="compositionally biased region" description="Basic and acidic residues" evidence="1">
    <location>
        <begin position="299"/>
        <end position="315"/>
    </location>
</feature>
<accession>A0ABQ5ANF1</accession>
<comment type="caution">
    <text evidence="2">The sequence shown here is derived from an EMBL/GenBank/DDBJ whole genome shotgun (WGS) entry which is preliminary data.</text>
</comment>
<feature type="compositionally biased region" description="Polar residues" evidence="1">
    <location>
        <begin position="336"/>
        <end position="346"/>
    </location>
</feature>
<protein>
    <submittedName>
        <fullName evidence="2">Uncharacterized protein</fullName>
    </submittedName>
</protein>
<reference evidence="2" key="1">
    <citation type="journal article" date="2022" name="Int. J. Mol. Sci.">
        <title>Draft Genome of Tanacetum Coccineum: Genomic Comparison of Closely Related Tanacetum-Family Plants.</title>
        <authorList>
            <person name="Yamashiro T."/>
            <person name="Shiraishi A."/>
            <person name="Nakayama K."/>
            <person name="Satake H."/>
        </authorList>
    </citation>
    <scope>NUCLEOTIDE SEQUENCE</scope>
</reference>
<dbReference type="PANTHER" id="PTHR34676">
    <property type="entry name" value="DUF4219 DOMAIN-CONTAINING PROTEIN-RELATED"/>
    <property type="match status" value="1"/>
</dbReference>